<dbReference type="PROSITE" id="PS00455">
    <property type="entry name" value="AMP_BINDING"/>
    <property type="match status" value="1"/>
</dbReference>
<feature type="non-terminal residue" evidence="3">
    <location>
        <position position="1"/>
    </location>
</feature>
<name>A0ABQ5L0T5_9EUKA</name>
<dbReference type="PANTHER" id="PTHR45527">
    <property type="entry name" value="NONRIBOSOMAL PEPTIDE SYNTHETASE"/>
    <property type="match status" value="1"/>
</dbReference>
<feature type="domain" description="AMP-dependent synthetase/ligase" evidence="2">
    <location>
        <begin position="5"/>
        <end position="135"/>
    </location>
</feature>
<gene>
    <name evidence="3" type="ORF">ADUPG1_003511</name>
</gene>
<accession>A0ABQ5L0T5</accession>
<dbReference type="PRINTS" id="PR00154">
    <property type="entry name" value="AMPBINDING"/>
</dbReference>
<evidence type="ECO:0000313" key="4">
    <source>
        <dbReference type="Proteomes" id="UP001057375"/>
    </source>
</evidence>
<reference evidence="3" key="1">
    <citation type="submission" date="2022-03" db="EMBL/GenBank/DDBJ databases">
        <title>Draft genome sequence of Aduncisulcus paluster, a free-living microaerophilic Fornicata.</title>
        <authorList>
            <person name="Yuyama I."/>
            <person name="Kume K."/>
            <person name="Tamura T."/>
            <person name="Inagaki Y."/>
            <person name="Hashimoto T."/>
        </authorList>
    </citation>
    <scope>NUCLEOTIDE SEQUENCE</scope>
    <source>
        <strain evidence="3">NY0171</strain>
    </source>
</reference>
<organism evidence="3 4">
    <name type="scientific">Aduncisulcus paluster</name>
    <dbReference type="NCBI Taxonomy" id="2918883"/>
    <lineage>
        <taxon>Eukaryota</taxon>
        <taxon>Metamonada</taxon>
        <taxon>Carpediemonas-like organisms</taxon>
        <taxon>Aduncisulcus</taxon>
    </lineage>
</organism>
<evidence type="ECO:0000256" key="1">
    <source>
        <dbReference type="ARBA" id="ARBA00022598"/>
    </source>
</evidence>
<evidence type="ECO:0000259" key="2">
    <source>
        <dbReference type="Pfam" id="PF00501"/>
    </source>
</evidence>
<dbReference type="PANTHER" id="PTHR45527:SF10">
    <property type="entry name" value="PYOCHELIN SYNTHASE PCHF"/>
    <property type="match status" value="1"/>
</dbReference>
<dbReference type="InterPro" id="IPR020845">
    <property type="entry name" value="AMP-binding_CS"/>
</dbReference>
<protein>
    <submittedName>
        <fullName evidence="3">Amino acid adenylation domain-containing protein</fullName>
    </submittedName>
</protein>
<dbReference type="SUPFAM" id="SSF56801">
    <property type="entry name" value="Acetyl-CoA synthetase-like"/>
    <property type="match status" value="1"/>
</dbReference>
<dbReference type="EMBL" id="BQXS01004827">
    <property type="protein sequence ID" value="GKT37573.1"/>
    <property type="molecule type" value="Genomic_DNA"/>
</dbReference>
<dbReference type="Gene3D" id="3.40.50.12780">
    <property type="entry name" value="N-terminal domain of ligase-like"/>
    <property type="match status" value="1"/>
</dbReference>
<dbReference type="Pfam" id="PF00501">
    <property type="entry name" value="AMP-binding"/>
    <property type="match status" value="1"/>
</dbReference>
<dbReference type="Proteomes" id="UP001057375">
    <property type="component" value="Unassembled WGS sequence"/>
</dbReference>
<sequence length="135" mass="14312">SDGLWTYVKLTRQAEAIAQWLNDKGITAGTPVGISIPKGAMQVAAVVGICASGAAFVPIDHELPELRRETLVNEAGLEIVLTEDIVSGLQPVHEEDKLLQRPPTQPDELAYVIYTSGSTGKPKGVAISHEAAVNT</sequence>
<dbReference type="InterPro" id="IPR020459">
    <property type="entry name" value="AMP-binding"/>
</dbReference>
<keyword evidence="1" id="KW-0436">Ligase</keyword>
<feature type="non-terminal residue" evidence="3">
    <location>
        <position position="135"/>
    </location>
</feature>
<keyword evidence="4" id="KW-1185">Reference proteome</keyword>
<proteinExistence type="predicted"/>
<dbReference type="InterPro" id="IPR000873">
    <property type="entry name" value="AMP-dep_synth/lig_dom"/>
</dbReference>
<evidence type="ECO:0000313" key="3">
    <source>
        <dbReference type="EMBL" id="GKT37573.1"/>
    </source>
</evidence>
<dbReference type="InterPro" id="IPR042099">
    <property type="entry name" value="ANL_N_sf"/>
</dbReference>
<comment type="caution">
    <text evidence="3">The sequence shown here is derived from an EMBL/GenBank/DDBJ whole genome shotgun (WGS) entry which is preliminary data.</text>
</comment>